<dbReference type="EMBL" id="KQ459595">
    <property type="protein sequence ID" value="KPI95989.1"/>
    <property type="molecule type" value="Genomic_DNA"/>
</dbReference>
<dbReference type="CDD" id="cd00170">
    <property type="entry name" value="SEC14"/>
    <property type="match status" value="1"/>
</dbReference>
<dbReference type="SUPFAM" id="SSF52087">
    <property type="entry name" value="CRAL/TRIO domain"/>
    <property type="match status" value="1"/>
</dbReference>
<dbReference type="Pfam" id="PF00650">
    <property type="entry name" value="CRAL_TRIO"/>
    <property type="match status" value="1"/>
</dbReference>
<feature type="domain" description="CRAL-TRIO" evidence="1">
    <location>
        <begin position="89"/>
        <end position="249"/>
    </location>
</feature>
<gene>
    <name evidence="2" type="ORF">RR46_11702</name>
</gene>
<dbReference type="InterPro" id="IPR001251">
    <property type="entry name" value="CRAL-TRIO_dom"/>
</dbReference>
<dbReference type="InterPro" id="IPR036865">
    <property type="entry name" value="CRAL-TRIO_dom_sf"/>
</dbReference>
<keyword evidence="3" id="KW-1185">Reference proteome</keyword>
<evidence type="ECO:0000313" key="3">
    <source>
        <dbReference type="Proteomes" id="UP000053268"/>
    </source>
</evidence>
<dbReference type="GO" id="GO:1902936">
    <property type="term" value="F:phosphatidylinositol bisphosphate binding"/>
    <property type="evidence" value="ECO:0007669"/>
    <property type="project" value="TreeGrafter"/>
</dbReference>
<dbReference type="PANTHER" id="PTHR10174">
    <property type="entry name" value="ALPHA-TOCOPHEROL TRANSFER PROTEIN-RELATED"/>
    <property type="match status" value="1"/>
</dbReference>
<dbReference type="PANTHER" id="PTHR10174:SF213">
    <property type="entry name" value="CRAL-TRIO DOMAIN-CONTAINING PROTEIN"/>
    <property type="match status" value="1"/>
</dbReference>
<dbReference type="AlphaFoldDB" id="A0A194PT99"/>
<dbReference type="PROSITE" id="PS50191">
    <property type="entry name" value="CRAL_TRIO"/>
    <property type="match status" value="1"/>
</dbReference>
<organism evidence="2 3">
    <name type="scientific">Papilio xuthus</name>
    <name type="common">Asian swallowtail butterfly</name>
    <dbReference type="NCBI Taxonomy" id="66420"/>
    <lineage>
        <taxon>Eukaryota</taxon>
        <taxon>Metazoa</taxon>
        <taxon>Ecdysozoa</taxon>
        <taxon>Arthropoda</taxon>
        <taxon>Hexapoda</taxon>
        <taxon>Insecta</taxon>
        <taxon>Pterygota</taxon>
        <taxon>Neoptera</taxon>
        <taxon>Endopterygota</taxon>
        <taxon>Lepidoptera</taxon>
        <taxon>Glossata</taxon>
        <taxon>Ditrysia</taxon>
        <taxon>Papilionoidea</taxon>
        <taxon>Papilionidae</taxon>
        <taxon>Papilioninae</taxon>
        <taxon>Papilio</taxon>
    </lineage>
</organism>
<sequence length="303" mass="34806">MPSDVVSEFSIEEEYKKDTGITPQDIAELRKWLLTQPHLPGKYITDLDLILAYHCCDRSSGVTKQVLDLHFTLRTLFTTYFKDRKVEDVDQIMKSILMTLLDTRSRDGSAIWFTHFMDPDPKVFNFGQAIKTVLMLLDLWQYEQGTWPGFVIVIDFEHMSLGHLAKLDLQNIQQFLYYLQEAILVKLKGLHFINAPSFIDKILLMMRPFMKKELMDILCVHQVGSKTLDKYVPMEALPSDAGGSSKTVKEYHEAAIAKMNANKEYFIQENKKRAVEALRPGKPKTISDIFGGVEGSFKKLDID</sequence>
<proteinExistence type="predicted"/>
<dbReference type="SMART" id="SM00516">
    <property type="entry name" value="SEC14"/>
    <property type="match status" value="1"/>
</dbReference>
<evidence type="ECO:0000259" key="1">
    <source>
        <dbReference type="PROSITE" id="PS50191"/>
    </source>
</evidence>
<dbReference type="GO" id="GO:0016020">
    <property type="term" value="C:membrane"/>
    <property type="evidence" value="ECO:0007669"/>
    <property type="project" value="TreeGrafter"/>
</dbReference>
<dbReference type="Gene3D" id="3.40.525.10">
    <property type="entry name" value="CRAL-TRIO lipid binding domain"/>
    <property type="match status" value="1"/>
</dbReference>
<accession>A0A194PT99</accession>
<dbReference type="STRING" id="66420.A0A194PT99"/>
<dbReference type="Proteomes" id="UP000053268">
    <property type="component" value="Unassembled WGS sequence"/>
</dbReference>
<reference evidence="2 3" key="1">
    <citation type="journal article" date="2015" name="Nat. Commun.">
        <title>Outbred genome sequencing and CRISPR/Cas9 gene editing in butterflies.</title>
        <authorList>
            <person name="Li X."/>
            <person name="Fan D."/>
            <person name="Zhang W."/>
            <person name="Liu G."/>
            <person name="Zhang L."/>
            <person name="Zhao L."/>
            <person name="Fang X."/>
            <person name="Chen L."/>
            <person name="Dong Y."/>
            <person name="Chen Y."/>
            <person name="Ding Y."/>
            <person name="Zhao R."/>
            <person name="Feng M."/>
            <person name="Zhu Y."/>
            <person name="Feng Y."/>
            <person name="Jiang X."/>
            <person name="Zhu D."/>
            <person name="Xiang H."/>
            <person name="Feng X."/>
            <person name="Li S."/>
            <person name="Wang J."/>
            <person name="Zhang G."/>
            <person name="Kronforst M.R."/>
            <person name="Wang W."/>
        </authorList>
    </citation>
    <scope>NUCLEOTIDE SEQUENCE [LARGE SCALE GENOMIC DNA]</scope>
    <source>
        <strain evidence="2">Ya'a_city_454_Px</strain>
        <tissue evidence="2">Whole body</tissue>
    </source>
</reference>
<name>A0A194PT99_PAPXU</name>
<protein>
    <submittedName>
        <fullName evidence="2">Clavesin-2</fullName>
    </submittedName>
</protein>
<evidence type="ECO:0000313" key="2">
    <source>
        <dbReference type="EMBL" id="KPI95989.1"/>
    </source>
</evidence>